<evidence type="ECO:0000256" key="2">
    <source>
        <dbReference type="ARBA" id="ARBA00023015"/>
    </source>
</evidence>
<dbReference type="PROSITE" id="PS50931">
    <property type="entry name" value="HTH_LYSR"/>
    <property type="match status" value="1"/>
</dbReference>
<keyword evidence="7" id="KW-1185">Reference proteome</keyword>
<keyword evidence="4" id="KW-0804">Transcription</keyword>
<organism evidence="6 7">
    <name type="scientific">Phenylobacterium glaciei</name>
    <dbReference type="NCBI Taxonomy" id="2803784"/>
    <lineage>
        <taxon>Bacteria</taxon>
        <taxon>Pseudomonadati</taxon>
        <taxon>Pseudomonadota</taxon>
        <taxon>Alphaproteobacteria</taxon>
        <taxon>Caulobacterales</taxon>
        <taxon>Caulobacteraceae</taxon>
        <taxon>Phenylobacterium</taxon>
    </lineage>
</organism>
<dbReference type="GO" id="GO:0006351">
    <property type="term" value="P:DNA-templated transcription"/>
    <property type="evidence" value="ECO:0007669"/>
    <property type="project" value="TreeGrafter"/>
</dbReference>
<dbReference type="Gene3D" id="1.10.10.10">
    <property type="entry name" value="Winged helix-like DNA-binding domain superfamily/Winged helix DNA-binding domain"/>
    <property type="match status" value="1"/>
</dbReference>
<evidence type="ECO:0000256" key="1">
    <source>
        <dbReference type="ARBA" id="ARBA00009437"/>
    </source>
</evidence>
<dbReference type="RefSeq" id="WP_215341267.1">
    <property type="nucleotide sequence ID" value="NZ_JAGSGD010000001.1"/>
</dbReference>
<dbReference type="GO" id="GO:0043565">
    <property type="term" value="F:sequence-specific DNA binding"/>
    <property type="evidence" value="ECO:0007669"/>
    <property type="project" value="TreeGrafter"/>
</dbReference>
<dbReference type="EMBL" id="JAGSGD010000001">
    <property type="protein sequence ID" value="MBR7620534.1"/>
    <property type="molecule type" value="Genomic_DNA"/>
</dbReference>
<dbReference type="Pfam" id="PF03466">
    <property type="entry name" value="LysR_substrate"/>
    <property type="match status" value="1"/>
</dbReference>
<dbReference type="Pfam" id="PF00126">
    <property type="entry name" value="HTH_1"/>
    <property type="match status" value="1"/>
</dbReference>
<dbReference type="InterPro" id="IPR036390">
    <property type="entry name" value="WH_DNA-bd_sf"/>
</dbReference>
<dbReference type="InterPro" id="IPR000847">
    <property type="entry name" value="LysR_HTH_N"/>
</dbReference>
<evidence type="ECO:0000256" key="4">
    <source>
        <dbReference type="ARBA" id="ARBA00023163"/>
    </source>
</evidence>
<dbReference type="InterPro" id="IPR036388">
    <property type="entry name" value="WH-like_DNA-bd_sf"/>
</dbReference>
<dbReference type="InterPro" id="IPR058163">
    <property type="entry name" value="LysR-type_TF_proteobact-type"/>
</dbReference>
<reference evidence="6" key="1">
    <citation type="submission" date="2021-04" db="EMBL/GenBank/DDBJ databases">
        <title>Draft genome assembly of strain Phenylobacterium sp. 20VBR1 using MiniION and Illumina platforms.</title>
        <authorList>
            <person name="Thomas F.A."/>
            <person name="Krishnan K.P."/>
            <person name="Sinha R.K."/>
        </authorList>
    </citation>
    <scope>NUCLEOTIDE SEQUENCE</scope>
    <source>
        <strain evidence="6">20VBR1</strain>
    </source>
</reference>
<comment type="similarity">
    <text evidence="1">Belongs to the LysR transcriptional regulatory family.</text>
</comment>
<comment type="caution">
    <text evidence="6">The sequence shown here is derived from an EMBL/GenBank/DDBJ whole genome shotgun (WGS) entry which is preliminary data.</text>
</comment>
<evidence type="ECO:0000313" key="7">
    <source>
        <dbReference type="Proteomes" id="UP000622580"/>
    </source>
</evidence>
<protein>
    <submittedName>
        <fullName evidence="6">LysR family transcriptional regulator</fullName>
    </submittedName>
</protein>
<keyword evidence="3" id="KW-0238">DNA-binding</keyword>
<sequence length="294" mass="32160">MSYSPSFSGLRTLEAVCRLRSATLAGKELGVTHSAVSQHIHRLEEGLDTTLFVRRVPDMVPTPTALKLAAAYNEANRVIEVALADIVSSGRPRAQLVVTLMPSMARLWLAPRLVKLRDDLPDLVLDIRTSRALADLEMDEADIAIRFGSGRWPRLNARMLFEEEFFAVCSQQFVREYGLESPADLARAPLVIPDTPPWSIWFEAAGLAPVDPAHTFLVDDAELALQAAIDGLAAALVRRDWAAHDMAAGRLVSPFPVAARTGVGCYLVWRDGNARAAEIKAFGDWVAQEFGAMA</sequence>
<dbReference type="Gene3D" id="3.40.190.10">
    <property type="entry name" value="Periplasmic binding protein-like II"/>
    <property type="match status" value="2"/>
</dbReference>
<dbReference type="SUPFAM" id="SSF53850">
    <property type="entry name" value="Periplasmic binding protein-like II"/>
    <property type="match status" value="1"/>
</dbReference>
<feature type="domain" description="HTH lysR-type" evidence="5">
    <location>
        <begin position="5"/>
        <end position="62"/>
    </location>
</feature>
<name>A0A941D374_9CAUL</name>
<evidence type="ECO:0000313" key="6">
    <source>
        <dbReference type="EMBL" id="MBR7620534.1"/>
    </source>
</evidence>
<dbReference type="AlphaFoldDB" id="A0A941D374"/>
<dbReference type="SUPFAM" id="SSF46785">
    <property type="entry name" value="Winged helix' DNA-binding domain"/>
    <property type="match status" value="1"/>
</dbReference>
<dbReference type="Proteomes" id="UP000622580">
    <property type="component" value="Unassembled WGS sequence"/>
</dbReference>
<keyword evidence="2" id="KW-0805">Transcription regulation</keyword>
<gene>
    <name evidence="6" type="ORF">JKL49_14160</name>
</gene>
<dbReference type="GO" id="GO:0003700">
    <property type="term" value="F:DNA-binding transcription factor activity"/>
    <property type="evidence" value="ECO:0007669"/>
    <property type="project" value="InterPro"/>
</dbReference>
<evidence type="ECO:0000259" key="5">
    <source>
        <dbReference type="PROSITE" id="PS50931"/>
    </source>
</evidence>
<dbReference type="PANTHER" id="PTHR30537:SF79">
    <property type="entry name" value="TRANSCRIPTIONAL REGULATOR-RELATED"/>
    <property type="match status" value="1"/>
</dbReference>
<evidence type="ECO:0000256" key="3">
    <source>
        <dbReference type="ARBA" id="ARBA00023125"/>
    </source>
</evidence>
<dbReference type="InterPro" id="IPR005119">
    <property type="entry name" value="LysR_subst-bd"/>
</dbReference>
<dbReference type="PANTHER" id="PTHR30537">
    <property type="entry name" value="HTH-TYPE TRANSCRIPTIONAL REGULATOR"/>
    <property type="match status" value="1"/>
</dbReference>
<accession>A0A941D374</accession>
<dbReference type="CDD" id="cd08432">
    <property type="entry name" value="PBP2_GcdR_TrpI_HvrB_AmpR_like"/>
    <property type="match status" value="1"/>
</dbReference>
<proteinExistence type="inferred from homology"/>